<dbReference type="Pfam" id="PF10604">
    <property type="entry name" value="Polyketide_cyc2"/>
    <property type="match status" value="1"/>
</dbReference>
<proteinExistence type="predicted"/>
<dbReference type="Gene3D" id="3.30.530.20">
    <property type="match status" value="1"/>
</dbReference>
<organism evidence="1 2">
    <name type="scientific">Halorubrum vacuolatum</name>
    <name type="common">Natronobacterium vacuolatum</name>
    <dbReference type="NCBI Taxonomy" id="63740"/>
    <lineage>
        <taxon>Archaea</taxon>
        <taxon>Methanobacteriati</taxon>
        <taxon>Methanobacteriota</taxon>
        <taxon>Stenosarchaea group</taxon>
        <taxon>Halobacteria</taxon>
        <taxon>Halobacteriales</taxon>
        <taxon>Haloferacaceae</taxon>
        <taxon>Halorubrum</taxon>
    </lineage>
</organism>
<dbReference type="SUPFAM" id="SSF55961">
    <property type="entry name" value="Bet v1-like"/>
    <property type="match status" value="1"/>
</dbReference>
<evidence type="ECO:0000313" key="2">
    <source>
        <dbReference type="Proteomes" id="UP000198397"/>
    </source>
</evidence>
<dbReference type="RefSeq" id="WP_089383556.1">
    <property type="nucleotide sequence ID" value="NZ_FZNQ01000002.1"/>
</dbReference>
<dbReference type="Proteomes" id="UP000198397">
    <property type="component" value="Unassembled WGS sequence"/>
</dbReference>
<sequence length="149" mass="16824">MTVVSESIRIDVPVETAFEYLDDPHNHAEVTPSVSDVQNVERLDNGGKRLDCRYKMAGIGLETVLEQTIHEPNHRMVFDMRSGVDGEIDLQFAEANGGTEVTYTATYEIPGRVLNAVVEPFAIKYNERELRTALENLKQRLELEDETEA</sequence>
<dbReference type="OrthoDB" id="195304at2157"/>
<dbReference type="InterPro" id="IPR023393">
    <property type="entry name" value="START-like_dom_sf"/>
</dbReference>
<accession>A0A238V8K1</accession>
<dbReference type="AlphaFoldDB" id="A0A238V8K1"/>
<keyword evidence="2" id="KW-1185">Reference proteome</keyword>
<reference evidence="1 2" key="1">
    <citation type="submission" date="2017-06" db="EMBL/GenBank/DDBJ databases">
        <authorList>
            <person name="Kim H.J."/>
            <person name="Triplett B.A."/>
        </authorList>
    </citation>
    <scope>NUCLEOTIDE SEQUENCE [LARGE SCALE GENOMIC DNA]</scope>
    <source>
        <strain evidence="1 2">DSM 8800</strain>
    </source>
</reference>
<gene>
    <name evidence="1" type="ORF">SAMN06264855_10299</name>
</gene>
<dbReference type="EMBL" id="FZNQ01000002">
    <property type="protein sequence ID" value="SNR30735.1"/>
    <property type="molecule type" value="Genomic_DNA"/>
</dbReference>
<dbReference type="InterPro" id="IPR019587">
    <property type="entry name" value="Polyketide_cyclase/dehydratase"/>
</dbReference>
<evidence type="ECO:0000313" key="1">
    <source>
        <dbReference type="EMBL" id="SNR30735.1"/>
    </source>
</evidence>
<protein>
    <submittedName>
        <fullName evidence="1">Carbon monoxide dehydrogenase subunit G</fullName>
    </submittedName>
</protein>
<name>A0A238V8K1_HALVU</name>